<evidence type="ECO:0000313" key="3">
    <source>
        <dbReference type="Proteomes" id="UP000677228"/>
    </source>
</evidence>
<name>A0A8S2DN97_9BILA</name>
<sequence length="173" mass="20574">MEVEARADYSPELYLTHLHEYQSEITRFVEGTRNTYYHGRAYWLSLVLPKFNLNARIQQIITPYSYDINLTNISWERFNLFCSQVLPLPSNSVRSITLGNIEQFAAQQRTTRPRERRTVNTDIRLTEAKKNYFDERLDLEDYQATLRSLSYRYVVVLDHDSNSKEDHECEPKI</sequence>
<evidence type="ECO:0000313" key="2">
    <source>
        <dbReference type="EMBL" id="CAF3783155.1"/>
    </source>
</evidence>
<comment type="caution">
    <text evidence="1">The sequence shown here is derived from an EMBL/GenBank/DDBJ whole genome shotgun (WGS) entry which is preliminary data.</text>
</comment>
<evidence type="ECO:0000313" key="1">
    <source>
        <dbReference type="EMBL" id="CAF1014152.1"/>
    </source>
</evidence>
<dbReference type="Proteomes" id="UP000677228">
    <property type="component" value="Unassembled WGS sequence"/>
</dbReference>
<dbReference type="EMBL" id="CAJOBA010006785">
    <property type="protein sequence ID" value="CAF3783155.1"/>
    <property type="molecule type" value="Genomic_DNA"/>
</dbReference>
<dbReference type="Proteomes" id="UP000682733">
    <property type="component" value="Unassembled WGS sequence"/>
</dbReference>
<reference evidence="1" key="1">
    <citation type="submission" date="2021-02" db="EMBL/GenBank/DDBJ databases">
        <authorList>
            <person name="Nowell W R."/>
        </authorList>
    </citation>
    <scope>NUCLEOTIDE SEQUENCE</scope>
</reference>
<proteinExistence type="predicted"/>
<accession>A0A8S2DN97</accession>
<protein>
    <submittedName>
        <fullName evidence="1">Uncharacterized protein</fullName>
    </submittedName>
</protein>
<dbReference type="EMBL" id="CAJNOK010006776">
    <property type="protein sequence ID" value="CAF1014152.1"/>
    <property type="molecule type" value="Genomic_DNA"/>
</dbReference>
<gene>
    <name evidence="1" type="ORF">OVA965_LOCUS15195</name>
    <name evidence="2" type="ORF">TMI583_LOCUS15201</name>
</gene>
<dbReference type="AlphaFoldDB" id="A0A8S2DN97"/>
<organism evidence="1 3">
    <name type="scientific">Didymodactylos carnosus</name>
    <dbReference type="NCBI Taxonomy" id="1234261"/>
    <lineage>
        <taxon>Eukaryota</taxon>
        <taxon>Metazoa</taxon>
        <taxon>Spiralia</taxon>
        <taxon>Gnathifera</taxon>
        <taxon>Rotifera</taxon>
        <taxon>Eurotatoria</taxon>
        <taxon>Bdelloidea</taxon>
        <taxon>Philodinida</taxon>
        <taxon>Philodinidae</taxon>
        <taxon>Didymodactylos</taxon>
    </lineage>
</organism>